<dbReference type="InterPro" id="IPR036390">
    <property type="entry name" value="WH_DNA-bd_sf"/>
</dbReference>
<dbReference type="PROSITE" id="PS50949">
    <property type="entry name" value="HTH_GNTR"/>
    <property type="match status" value="1"/>
</dbReference>
<dbReference type="KEGG" id="aey:CDG81_01870"/>
<dbReference type="GO" id="GO:0006310">
    <property type="term" value="P:DNA recombination"/>
    <property type="evidence" value="ECO:0007669"/>
    <property type="project" value="UniProtKB-KW"/>
</dbReference>
<dbReference type="Gene3D" id="1.10.150.130">
    <property type="match status" value="1"/>
</dbReference>
<feature type="domain" description="Core-binding (CB)" evidence="9">
    <location>
        <begin position="76"/>
        <end position="188"/>
    </location>
</feature>
<evidence type="ECO:0000256" key="4">
    <source>
        <dbReference type="ARBA" id="ARBA00023172"/>
    </source>
</evidence>
<feature type="compositionally biased region" description="Basic and acidic residues" evidence="6">
    <location>
        <begin position="518"/>
        <end position="530"/>
    </location>
</feature>
<dbReference type="PROSITE" id="PS51900">
    <property type="entry name" value="CB"/>
    <property type="match status" value="1"/>
</dbReference>
<dbReference type="InterPro" id="IPR044068">
    <property type="entry name" value="CB"/>
</dbReference>
<gene>
    <name evidence="10" type="ORF">CDG81_01870</name>
</gene>
<protein>
    <submittedName>
        <fullName evidence="10">Integrase</fullName>
    </submittedName>
</protein>
<evidence type="ECO:0000259" key="8">
    <source>
        <dbReference type="PROSITE" id="PS51898"/>
    </source>
</evidence>
<evidence type="ECO:0000256" key="2">
    <source>
        <dbReference type="ARBA" id="ARBA00023125"/>
    </source>
</evidence>
<dbReference type="RefSeq" id="WP_084134243.1">
    <property type="nucleotide sequence ID" value="NZ_CP022752.1"/>
</dbReference>
<feature type="region of interest" description="Disordered" evidence="6">
    <location>
        <begin position="197"/>
        <end position="216"/>
    </location>
</feature>
<dbReference type="PANTHER" id="PTHR30349">
    <property type="entry name" value="PHAGE INTEGRASE-RELATED"/>
    <property type="match status" value="1"/>
</dbReference>
<dbReference type="InterPro" id="IPR050090">
    <property type="entry name" value="Tyrosine_recombinase_XerCD"/>
</dbReference>
<evidence type="ECO:0000259" key="9">
    <source>
        <dbReference type="PROSITE" id="PS51900"/>
    </source>
</evidence>
<feature type="domain" description="HTH gntR-type" evidence="7">
    <location>
        <begin position="436"/>
        <end position="505"/>
    </location>
</feature>
<dbReference type="GO" id="GO:0003700">
    <property type="term" value="F:DNA-binding transcription factor activity"/>
    <property type="evidence" value="ECO:0007669"/>
    <property type="project" value="InterPro"/>
</dbReference>
<evidence type="ECO:0000259" key="7">
    <source>
        <dbReference type="PROSITE" id="PS50949"/>
    </source>
</evidence>
<keyword evidence="2 5" id="KW-0238">DNA-binding</keyword>
<dbReference type="PANTHER" id="PTHR30349:SF91">
    <property type="entry name" value="INTA PROTEIN"/>
    <property type="match status" value="1"/>
</dbReference>
<reference evidence="10 11" key="1">
    <citation type="submission" date="2017-08" db="EMBL/GenBank/DDBJ databases">
        <title>The complete genome sequence of moderately halophilic actinomycete Actinopolyspora erythraea YIM 90600, the producer of novel erythromycin, novel actinopolysporins A-C and tubercidin.</title>
        <authorList>
            <person name="Yin M."/>
            <person name="Tang S."/>
        </authorList>
    </citation>
    <scope>NUCLEOTIDE SEQUENCE [LARGE SCALE GENOMIC DNA]</scope>
    <source>
        <strain evidence="10 11">YIM 90600</strain>
    </source>
</reference>
<dbReference type="AlphaFoldDB" id="A0A223RN12"/>
<dbReference type="SUPFAM" id="SSF46785">
    <property type="entry name" value="Winged helix' DNA-binding domain"/>
    <property type="match status" value="1"/>
</dbReference>
<dbReference type="GO" id="GO:0003677">
    <property type="term" value="F:DNA binding"/>
    <property type="evidence" value="ECO:0007669"/>
    <property type="project" value="UniProtKB-UniRule"/>
</dbReference>
<dbReference type="InterPro" id="IPR010998">
    <property type="entry name" value="Integrase_recombinase_N"/>
</dbReference>
<dbReference type="Pfam" id="PF00589">
    <property type="entry name" value="Phage_integrase"/>
    <property type="match status" value="1"/>
</dbReference>
<dbReference type="EMBL" id="CP022752">
    <property type="protein sequence ID" value="ASU77263.1"/>
    <property type="molecule type" value="Genomic_DNA"/>
</dbReference>
<dbReference type="Pfam" id="PF00392">
    <property type="entry name" value="GntR"/>
    <property type="match status" value="1"/>
</dbReference>
<evidence type="ECO:0000313" key="10">
    <source>
        <dbReference type="EMBL" id="ASU77263.1"/>
    </source>
</evidence>
<dbReference type="SUPFAM" id="SSF56349">
    <property type="entry name" value="DNA breaking-rejoining enzymes"/>
    <property type="match status" value="1"/>
</dbReference>
<accession>A0A223RN12</accession>
<dbReference type="CDD" id="cd01189">
    <property type="entry name" value="INT_ICEBs1_C_like"/>
    <property type="match status" value="1"/>
</dbReference>
<dbReference type="GO" id="GO:0015074">
    <property type="term" value="P:DNA integration"/>
    <property type="evidence" value="ECO:0007669"/>
    <property type="project" value="InterPro"/>
</dbReference>
<dbReference type="Proteomes" id="UP000215043">
    <property type="component" value="Chromosome"/>
</dbReference>
<feature type="compositionally biased region" description="Pro residues" evidence="6">
    <location>
        <begin position="204"/>
        <end position="214"/>
    </location>
</feature>
<dbReference type="SMART" id="SM00345">
    <property type="entry name" value="HTH_GNTR"/>
    <property type="match status" value="1"/>
</dbReference>
<feature type="compositionally biased region" description="Polar residues" evidence="6">
    <location>
        <begin position="533"/>
        <end position="543"/>
    </location>
</feature>
<evidence type="ECO:0000256" key="1">
    <source>
        <dbReference type="ARBA" id="ARBA00023015"/>
    </source>
</evidence>
<keyword evidence="3" id="KW-0804">Transcription</keyword>
<keyword evidence="1" id="KW-0805">Transcription regulation</keyword>
<dbReference type="InterPro" id="IPR036388">
    <property type="entry name" value="WH-like_DNA-bd_sf"/>
</dbReference>
<sequence length="617" mass="68947">MGRRSKGTRRQRGTIDQLSNGALRVRVSAGLDPVTKQRHRLIEVVPPGPQALAEAERVRTRLLNEVDERRSPRTQATVEQLLERYLDQHFDGEPSTKANYRRYARLHVLPFIGQVKVGQLDADALDSLYAELRRCRDHCSGKRRAVDHRTRGEHECDDRCRRHECKPLGATTIRHIHFLLSGAFKRAVRWKWVASSPVGQAEPPAAPPPRPSPPSAEEAARILNEAWRRDADWGALVWTVMTTGIRRGELCAVRWQHVDLESGVLRLEQAVAFDDEAGEWFVKDTKTHQQRRIALDAETTAVLAGLRTRQEQRVGDLGLAWSREMFVFSPEPDGRRFAKPDSVTQRYDRMVRRLGISTTLHKLRHYSATELISAGVDPRTVAGRLGHGGGGVTTLRVYSAWVSEADQRASRALFERVPERPDGPRSVEERAKIAPENPYERIASDIRAQIAARQLTDGAAIPSLKKLMAEYDVASATASRAVSLLKTWGLVETTGAGQPNTVSVGACEALATEAEHSNEIALRSPEEPPRNWEPTSDSMTTSVEEGPRMLSFELRYLGELVRTFTAEADPGSADHLKRLLTAAVRRDGRSDAEILDYELDVRDSDGELMTTFVKMAA</sequence>
<dbReference type="InterPro" id="IPR002104">
    <property type="entry name" value="Integrase_catalytic"/>
</dbReference>
<evidence type="ECO:0000256" key="3">
    <source>
        <dbReference type="ARBA" id="ARBA00023163"/>
    </source>
</evidence>
<feature type="domain" description="Tyr recombinase" evidence="8">
    <location>
        <begin position="209"/>
        <end position="412"/>
    </location>
</feature>
<evidence type="ECO:0000313" key="11">
    <source>
        <dbReference type="Proteomes" id="UP000215043"/>
    </source>
</evidence>
<proteinExistence type="predicted"/>
<evidence type="ECO:0000256" key="5">
    <source>
        <dbReference type="PROSITE-ProRule" id="PRU01248"/>
    </source>
</evidence>
<dbReference type="Gene3D" id="1.10.10.10">
    <property type="entry name" value="Winged helix-like DNA-binding domain superfamily/Winged helix DNA-binding domain"/>
    <property type="match status" value="1"/>
</dbReference>
<name>A0A223RN12_9ACTN</name>
<keyword evidence="4" id="KW-0233">DNA recombination</keyword>
<evidence type="ECO:0000256" key="6">
    <source>
        <dbReference type="SAM" id="MobiDB-lite"/>
    </source>
</evidence>
<dbReference type="InterPro" id="IPR000524">
    <property type="entry name" value="Tscrpt_reg_HTH_GntR"/>
</dbReference>
<dbReference type="InterPro" id="IPR011010">
    <property type="entry name" value="DNA_brk_join_enz"/>
</dbReference>
<dbReference type="PROSITE" id="PS51898">
    <property type="entry name" value="TYR_RECOMBINASE"/>
    <property type="match status" value="1"/>
</dbReference>
<dbReference type="InterPro" id="IPR013762">
    <property type="entry name" value="Integrase-like_cat_sf"/>
</dbReference>
<organism evidence="10 11">
    <name type="scientific">Actinopolyspora erythraea</name>
    <dbReference type="NCBI Taxonomy" id="414996"/>
    <lineage>
        <taxon>Bacteria</taxon>
        <taxon>Bacillati</taxon>
        <taxon>Actinomycetota</taxon>
        <taxon>Actinomycetes</taxon>
        <taxon>Actinopolysporales</taxon>
        <taxon>Actinopolysporaceae</taxon>
        <taxon>Actinopolyspora</taxon>
    </lineage>
</organism>
<feature type="region of interest" description="Disordered" evidence="6">
    <location>
        <begin position="518"/>
        <end position="544"/>
    </location>
</feature>
<dbReference type="OrthoDB" id="4326943at2"/>
<dbReference type="Gene3D" id="1.10.443.10">
    <property type="entry name" value="Intergrase catalytic core"/>
    <property type="match status" value="1"/>
</dbReference>